<accession>A0A016VZZ6</accession>
<reference evidence="2" key="1">
    <citation type="journal article" date="2015" name="Nat. Genet.">
        <title>The genome and transcriptome of the zoonotic hookworm Ancylostoma ceylanicum identify infection-specific gene families.</title>
        <authorList>
            <person name="Schwarz E.M."/>
            <person name="Hu Y."/>
            <person name="Antoshechkin I."/>
            <person name="Miller M.M."/>
            <person name="Sternberg P.W."/>
            <person name="Aroian R.V."/>
        </authorList>
    </citation>
    <scope>NUCLEOTIDE SEQUENCE</scope>
    <source>
        <strain evidence="2">HY135</strain>
    </source>
</reference>
<dbReference type="AlphaFoldDB" id="A0A016VZZ6"/>
<dbReference type="EMBL" id="JARK01001339">
    <property type="protein sequence ID" value="EYC32557.1"/>
    <property type="molecule type" value="Genomic_DNA"/>
</dbReference>
<organism evidence="1 2">
    <name type="scientific">Ancylostoma ceylanicum</name>
    <dbReference type="NCBI Taxonomy" id="53326"/>
    <lineage>
        <taxon>Eukaryota</taxon>
        <taxon>Metazoa</taxon>
        <taxon>Ecdysozoa</taxon>
        <taxon>Nematoda</taxon>
        <taxon>Chromadorea</taxon>
        <taxon>Rhabditida</taxon>
        <taxon>Rhabditina</taxon>
        <taxon>Rhabditomorpha</taxon>
        <taxon>Strongyloidea</taxon>
        <taxon>Ancylostomatidae</taxon>
        <taxon>Ancylostomatinae</taxon>
        <taxon>Ancylostoma</taxon>
    </lineage>
</organism>
<keyword evidence="2" id="KW-1185">Reference proteome</keyword>
<evidence type="ECO:0000313" key="1">
    <source>
        <dbReference type="EMBL" id="EYC32557.1"/>
    </source>
</evidence>
<evidence type="ECO:0000313" key="2">
    <source>
        <dbReference type="Proteomes" id="UP000024635"/>
    </source>
</evidence>
<dbReference type="Proteomes" id="UP000024635">
    <property type="component" value="Unassembled WGS sequence"/>
</dbReference>
<name>A0A016VZZ6_9BILA</name>
<sequence length="122" mass="14352">MTVLKIPMPRRKLVSIKLETSHHMLIFLYWLHRTPARPRKSNFVCLRKMLWLSDERISVVDGYFVDFSEGDYRERTDGLEEIGSSALGFYRNGPKYELLGGCDLFFLLPFRKLFNPPSYSDL</sequence>
<protein>
    <submittedName>
        <fullName evidence="1">Uncharacterized protein</fullName>
    </submittedName>
</protein>
<comment type="caution">
    <text evidence="1">The sequence shown here is derived from an EMBL/GenBank/DDBJ whole genome shotgun (WGS) entry which is preliminary data.</text>
</comment>
<gene>
    <name evidence="1" type="primary">Acey_s0003.g1653</name>
    <name evidence="1" type="ORF">Y032_0003g1653</name>
</gene>
<proteinExistence type="predicted"/>